<evidence type="ECO:0000256" key="1">
    <source>
        <dbReference type="ARBA" id="ARBA00004496"/>
    </source>
</evidence>
<dbReference type="Pfam" id="PF14011">
    <property type="entry name" value="ESX-1_EspG"/>
    <property type="match status" value="1"/>
</dbReference>
<reference evidence="5 6" key="1">
    <citation type="submission" date="2016-07" db="EMBL/GenBank/DDBJ databases">
        <title>Draft genome sequence of Prauserella muralis DSM 45305, isolated from a mould-covered wall in an indoor environment.</title>
        <authorList>
            <person name="Ruckert C."/>
            <person name="Albersmeier A."/>
            <person name="Jiang C.-L."/>
            <person name="Jiang Y."/>
            <person name="Kalinowski J."/>
            <person name="Schneider O."/>
            <person name="Winkler A."/>
            <person name="Zotchev S.B."/>
        </authorList>
    </citation>
    <scope>NUCLEOTIDE SEQUENCE [LARGE SCALE GENOMIC DNA]</scope>
    <source>
        <strain evidence="5 6">DSM 45305</strain>
    </source>
</reference>
<accession>A0A2V4B711</accession>
<dbReference type="Proteomes" id="UP000249915">
    <property type="component" value="Unassembled WGS sequence"/>
</dbReference>
<keyword evidence="3" id="KW-0963">Cytoplasm</keyword>
<comment type="similarity">
    <text evidence="2">Belongs to the EspG family.</text>
</comment>
<dbReference type="RefSeq" id="WP_112279203.1">
    <property type="nucleotide sequence ID" value="NZ_MASW01000001.1"/>
</dbReference>
<dbReference type="EMBL" id="MASW01000001">
    <property type="protein sequence ID" value="PXY31175.1"/>
    <property type="molecule type" value="Genomic_DNA"/>
</dbReference>
<dbReference type="AlphaFoldDB" id="A0A2V4B711"/>
<dbReference type="OrthoDB" id="3669596at2"/>
<sequence>MSTQEFFTPVAFDFLWEAAGAGEPPYPLRVHSHGETETERAALRARAELEFSARRLEDSPVPEWLQLLARPSASVDALHIPEFQAAPVAALAATDGSTAVLAVQDADGVWLRPIYPDGLASAVVNLLPACSRGSEASITLPIDQAVRTQPSRTGVVSGAPPASRERRRAGLAERPADPGQAYAQLIAQPRLRGGQLAANARDELGRRNRSPVLAWFDTATGRYLSLSRAGTDGREWVTVSPADEKTLRTRLGEMLAAVTG</sequence>
<organism evidence="5 6">
    <name type="scientific">Prauserella muralis</name>
    <dbReference type="NCBI Taxonomy" id="588067"/>
    <lineage>
        <taxon>Bacteria</taxon>
        <taxon>Bacillati</taxon>
        <taxon>Actinomycetota</taxon>
        <taxon>Actinomycetes</taxon>
        <taxon>Pseudonocardiales</taxon>
        <taxon>Pseudonocardiaceae</taxon>
        <taxon>Prauserella</taxon>
    </lineage>
</organism>
<evidence type="ECO:0000313" key="6">
    <source>
        <dbReference type="Proteomes" id="UP000249915"/>
    </source>
</evidence>
<evidence type="ECO:0000256" key="4">
    <source>
        <dbReference type="ARBA" id="ARBA00023186"/>
    </source>
</evidence>
<dbReference type="InterPro" id="IPR025734">
    <property type="entry name" value="EspG"/>
</dbReference>
<keyword evidence="6" id="KW-1185">Reference proteome</keyword>
<comment type="subcellular location">
    <subcellularLocation>
        <location evidence="1">Cytoplasm</location>
    </subcellularLocation>
</comment>
<comment type="caution">
    <text evidence="5">The sequence shown here is derived from an EMBL/GenBank/DDBJ whole genome shotgun (WGS) entry which is preliminary data.</text>
</comment>
<evidence type="ECO:0000313" key="5">
    <source>
        <dbReference type="EMBL" id="PXY31175.1"/>
    </source>
</evidence>
<protein>
    <submittedName>
        <fullName evidence="5">Uncharacterized protein</fullName>
    </submittedName>
</protein>
<evidence type="ECO:0000256" key="3">
    <source>
        <dbReference type="ARBA" id="ARBA00022490"/>
    </source>
</evidence>
<gene>
    <name evidence="5" type="ORF">BAY60_01825</name>
</gene>
<proteinExistence type="inferred from homology"/>
<keyword evidence="4" id="KW-0143">Chaperone</keyword>
<evidence type="ECO:0000256" key="2">
    <source>
        <dbReference type="ARBA" id="ARBA00006411"/>
    </source>
</evidence>
<name>A0A2V4B711_9PSEU</name>